<name>A0A9P5TEJ3_GYMJU</name>
<dbReference type="OrthoDB" id="3214502at2759"/>
<dbReference type="Pfam" id="PF18758">
    <property type="entry name" value="KDZ"/>
    <property type="match status" value="1"/>
</dbReference>
<dbReference type="Proteomes" id="UP000724874">
    <property type="component" value="Unassembled WGS sequence"/>
</dbReference>
<proteinExistence type="predicted"/>
<dbReference type="AlphaFoldDB" id="A0A9P5TEJ3"/>
<evidence type="ECO:0000313" key="2">
    <source>
        <dbReference type="Proteomes" id="UP000724874"/>
    </source>
</evidence>
<gene>
    <name evidence="1" type="ORF">CPB84DRAFT_1818606</name>
</gene>
<comment type="caution">
    <text evidence="1">The sequence shown here is derived from an EMBL/GenBank/DDBJ whole genome shotgun (WGS) entry which is preliminary data.</text>
</comment>
<accession>A0A9P5TEJ3</accession>
<dbReference type="InterPro" id="IPR040521">
    <property type="entry name" value="KDZ"/>
</dbReference>
<protein>
    <submittedName>
        <fullName evidence="1">Uncharacterized protein</fullName>
    </submittedName>
</protein>
<sequence>MLNSVLYRRSFVADGNFKADHLAPRNAEDDMHLTDGEAFMTQQADYSEHLKEAISLAPRYAQKPTCHQHRAIADSKKSGPGKRVRGCGAHACAPMQMNMDYSNSQAMKTTHMEEIDELLDIYDVNCQYCHDGLTIIFAIGLFHVHGHKEEC</sequence>
<reference evidence="1" key="1">
    <citation type="submission" date="2020-11" db="EMBL/GenBank/DDBJ databases">
        <authorList>
            <consortium name="DOE Joint Genome Institute"/>
            <person name="Ahrendt S."/>
            <person name="Riley R."/>
            <person name="Andreopoulos W."/>
            <person name="LaButti K."/>
            <person name="Pangilinan J."/>
            <person name="Ruiz-duenas F.J."/>
            <person name="Barrasa J.M."/>
            <person name="Sanchez-Garcia M."/>
            <person name="Camarero S."/>
            <person name="Miyauchi S."/>
            <person name="Serrano A."/>
            <person name="Linde D."/>
            <person name="Babiker R."/>
            <person name="Drula E."/>
            <person name="Ayuso-Fernandez I."/>
            <person name="Pacheco R."/>
            <person name="Padilla G."/>
            <person name="Ferreira P."/>
            <person name="Barriuso J."/>
            <person name="Kellner H."/>
            <person name="Castanera R."/>
            <person name="Alfaro M."/>
            <person name="Ramirez L."/>
            <person name="Pisabarro A.G."/>
            <person name="Kuo A."/>
            <person name="Tritt A."/>
            <person name="Lipzen A."/>
            <person name="He G."/>
            <person name="Yan M."/>
            <person name="Ng V."/>
            <person name="Cullen D."/>
            <person name="Martin F."/>
            <person name="Rosso M.-N."/>
            <person name="Henrissat B."/>
            <person name="Hibbett D."/>
            <person name="Martinez A.T."/>
            <person name="Grigoriev I.V."/>
        </authorList>
    </citation>
    <scope>NUCLEOTIDE SEQUENCE</scope>
    <source>
        <strain evidence="1">AH 44721</strain>
    </source>
</reference>
<organism evidence="1 2">
    <name type="scientific">Gymnopilus junonius</name>
    <name type="common">Spectacular rustgill mushroom</name>
    <name type="synonym">Gymnopilus spectabilis subsp. junonius</name>
    <dbReference type="NCBI Taxonomy" id="109634"/>
    <lineage>
        <taxon>Eukaryota</taxon>
        <taxon>Fungi</taxon>
        <taxon>Dikarya</taxon>
        <taxon>Basidiomycota</taxon>
        <taxon>Agaricomycotina</taxon>
        <taxon>Agaricomycetes</taxon>
        <taxon>Agaricomycetidae</taxon>
        <taxon>Agaricales</taxon>
        <taxon>Agaricineae</taxon>
        <taxon>Hymenogastraceae</taxon>
        <taxon>Gymnopilus</taxon>
    </lineage>
</organism>
<dbReference type="EMBL" id="JADNYJ010000429">
    <property type="protein sequence ID" value="KAF8869529.1"/>
    <property type="molecule type" value="Genomic_DNA"/>
</dbReference>
<evidence type="ECO:0000313" key="1">
    <source>
        <dbReference type="EMBL" id="KAF8869529.1"/>
    </source>
</evidence>
<keyword evidence="2" id="KW-1185">Reference proteome</keyword>